<feature type="non-terminal residue" evidence="1">
    <location>
        <position position="1"/>
    </location>
</feature>
<reference evidence="1 2" key="1">
    <citation type="journal article" date="2018" name="PLoS ONE">
        <title>The draft genome of Kipferlia bialata reveals reductive genome evolution in fornicate parasites.</title>
        <authorList>
            <person name="Tanifuji G."/>
            <person name="Takabayashi S."/>
            <person name="Kume K."/>
            <person name="Takagi M."/>
            <person name="Nakayama T."/>
            <person name="Kamikawa R."/>
            <person name="Inagaki Y."/>
            <person name="Hashimoto T."/>
        </authorList>
    </citation>
    <scope>NUCLEOTIDE SEQUENCE [LARGE SCALE GENOMIC DNA]</scope>
    <source>
        <strain evidence="1">NY0173</strain>
    </source>
</reference>
<comment type="caution">
    <text evidence="1">The sequence shown here is derived from an EMBL/GenBank/DDBJ whole genome shotgun (WGS) entry which is preliminary data.</text>
</comment>
<organism evidence="1 2">
    <name type="scientific">Kipferlia bialata</name>
    <dbReference type="NCBI Taxonomy" id="797122"/>
    <lineage>
        <taxon>Eukaryota</taxon>
        <taxon>Metamonada</taxon>
        <taxon>Carpediemonas-like organisms</taxon>
        <taxon>Kipferlia</taxon>
    </lineage>
</organism>
<name>A0A9K3GQN5_9EUKA</name>
<dbReference type="AlphaFoldDB" id="A0A9K3GQN5"/>
<protein>
    <submittedName>
        <fullName evidence="1">Uncharacterized protein</fullName>
    </submittedName>
</protein>
<evidence type="ECO:0000313" key="1">
    <source>
        <dbReference type="EMBL" id="GIQ90956.1"/>
    </source>
</evidence>
<dbReference type="EMBL" id="BDIP01006927">
    <property type="protein sequence ID" value="GIQ90956.1"/>
    <property type="molecule type" value="Genomic_DNA"/>
</dbReference>
<gene>
    <name evidence="1" type="ORF">KIPB_013970</name>
</gene>
<proteinExistence type="predicted"/>
<accession>A0A9K3GQN5</accession>
<dbReference type="Proteomes" id="UP000265618">
    <property type="component" value="Unassembled WGS sequence"/>
</dbReference>
<sequence>MYARRPGLHEEYDGGLWISVSETAALVQLGDGQ</sequence>
<keyword evidence="2" id="KW-1185">Reference proteome</keyword>
<evidence type="ECO:0000313" key="2">
    <source>
        <dbReference type="Proteomes" id="UP000265618"/>
    </source>
</evidence>